<reference evidence="1 2" key="1">
    <citation type="journal article" date="2015" name="Stand. Genomic Sci.">
        <title>Genomic Encyclopedia of Bacterial and Archaeal Type Strains, Phase III: the genomes of soil and plant-associated and newly described type strains.</title>
        <authorList>
            <person name="Whitman W.B."/>
            <person name="Woyke T."/>
            <person name="Klenk H.P."/>
            <person name="Zhou Y."/>
            <person name="Lilburn T.G."/>
            <person name="Beck B.J."/>
            <person name="De Vos P."/>
            <person name="Vandamme P."/>
            <person name="Eisen J.A."/>
            <person name="Garrity G."/>
            <person name="Hugenholtz P."/>
            <person name="Kyrpides N.C."/>
        </authorList>
    </citation>
    <scope>NUCLEOTIDE SEQUENCE [LARGE SCALE GENOMIC DNA]</scope>
    <source>
        <strain evidence="1 2">S2T63</strain>
    </source>
</reference>
<comment type="caution">
    <text evidence="1">The sequence shown here is derived from an EMBL/GenBank/DDBJ whole genome shotgun (WGS) entry which is preliminary data.</text>
</comment>
<gene>
    <name evidence="1" type="ORF">C7474_1471</name>
</gene>
<proteinExistence type="predicted"/>
<name>A0A498CA88_9MICO</name>
<organism evidence="1 2">
    <name type="scientific">Microbacterium telephonicum</name>
    <dbReference type="NCBI Taxonomy" id="1714841"/>
    <lineage>
        <taxon>Bacteria</taxon>
        <taxon>Bacillati</taxon>
        <taxon>Actinomycetota</taxon>
        <taxon>Actinomycetes</taxon>
        <taxon>Micrococcales</taxon>
        <taxon>Microbacteriaceae</taxon>
        <taxon>Microbacterium</taxon>
    </lineage>
</organism>
<dbReference type="EMBL" id="RCDB01000002">
    <property type="protein sequence ID" value="RLK49328.1"/>
    <property type="molecule type" value="Genomic_DNA"/>
</dbReference>
<keyword evidence="2" id="KW-1185">Reference proteome</keyword>
<protein>
    <submittedName>
        <fullName evidence="1">Uncharacterized protein</fullName>
    </submittedName>
</protein>
<dbReference type="Proteomes" id="UP000273158">
    <property type="component" value="Unassembled WGS sequence"/>
</dbReference>
<evidence type="ECO:0000313" key="2">
    <source>
        <dbReference type="Proteomes" id="UP000273158"/>
    </source>
</evidence>
<accession>A0A498CA88</accession>
<evidence type="ECO:0000313" key="1">
    <source>
        <dbReference type="EMBL" id="RLK49328.1"/>
    </source>
</evidence>
<sequence length="427" mass="48572">MASSDLRFQPVVALDMDGVIRCLLRWPDAPEAIELSITMHRDAYPKAFHSEAPWDEDGTSTQSEYFSRAGVEWARRLVERGADVRWATTWQHHANTYFSGPLGLPELPVAVSGEAGGARTSGVWKARQLGAGFPGRPLVWVDDQPDDWLMTARRPVDRALTLIYRPASPMTGLQEPDTAEIDEWLNLASTVEGQQELRDRRRREVRRERARFIRFNWGSPEVYRQRNRIRNALKTEFPDEGFTAAIIADHIVRGGEWTRPAIGDLLERWHASKEVTVKRVVEVLGRLDLPELPNPRRVLPELWAATLGPMIPQHHATKLLGMTDSELEQAADDLRALRLLTVDEQAYYPGWQISDGQLVPGLQDVLRMLRTGSDDAWRWAAWLYAQDGRGVRRVRRFAVGRADSVLQDARWVAAEWRATALPEDPDD</sequence>
<dbReference type="AlphaFoldDB" id="A0A498CA88"/>